<evidence type="ECO:0000313" key="2">
    <source>
        <dbReference type="Proteomes" id="UP000544054"/>
    </source>
</evidence>
<protein>
    <submittedName>
        <fullName evidence="1">Uncharacterized protein</fullName>
    </submittedName>
</protein>
<keyword evidence="2" id="KW-1185">Reference proteome</keyword>
<dbReference type="RefSeq" id="WP_169234571.1">
    <property type="nucleotide sequence ID" value="NZ_JABBGI010000010.1"/>
</dbReference>
<dbReference type="EMBL" id="JABBGI010000010">
    <property type="protein sequence ID" value="NML70032.1"/>
    <property type="molecule type" value="Genomic_DNA"/>
</dbReference>
<accession>A0A7Y0FRA9</accession>
<evidence type="ECO:0000313" key="1">
    <source>
        <dbReference type="EMBL" id="NML70032.1"/>
    </source>
</evidence>
<proteinExistence type="predicted"/>
<dbReference type="Proteomes" id="UP000544054">
    <property type="component" value="Unassembled WGS sequence"/>
</dbReference>
<dbReference type="AlphaFoldDB" id="A0A7Y0FRA9"/>
<gene>
    <name evidence="1" type="ORF">HHL23_09485</name>
</gene>
<name>A0A7Y0FRA9_9FLAO</name>
<sequence>MGLTFKGDATAINKRFLDAQKEIEDKALRILRYCAESAINEARTAGSYRDVTGNLRASVGYAIILNGRIAEENFSGASEGVSKGKSLAQTLASQQPAIALVVVAGMKYASQVESRGVNVLTSAEQMAKTMVPNLLKQLK</sequence>
<organism evidence="1 2">
    <name type="scientific">Chryseobacterium antibioticum</name>
    <dbReference type="NCBI Taxonomy" id="2728847"/>
    <lineage>
        <taxon>Bacteria</taxon>
        <taxon>Pseudomonadati</taxon>
        <taxon>Bacteroidota</taxon>
        <taxon>Flavobacteriia</taxon>
        <taxon>Flavobacteriales</taxon>
        <taxon>Weeksellaceae</taxon>
        <taxon>Chryseobacterium group</taxon>
        <taxon>Chryseobacterium</taxon>
    </lineage>
</organism>
<reference evidence="1 2" key="1">
    <citation type="submission" date="2020-04" db="EMBL/GenBank/DDBJ databases">
        <title>Chryseobacterium sp. RP-3-3 sp. nov., isolated from Jeju soil.</title>
        <authorList>
            <person name="Dahal R.H."/>
        </authorList>
    </citation>
    <scope>NUCLEOTIDE SEQUENCE [LARGE SCALE GENOMIC DNA]</scope>
    <source>
        <strain evidence="1 2">RP-3-3</strain>
    </source>
</reference>
<comment type="caution">
    <text evidence="1">The sequence shown here is derived from an EMBL/GenBank/DDBJ whole genome shotgun (WGS) entry which is preliminary data.</text>
</comment>